<evidence type="ECO:0000256" key="3">
    <source>
        <dbReference type="ARBA" id="ARBA00022989"/>
    </source>
</evidence>
<dbReference type="SMART" id="SM01381">
    <property type="entry name" value="7TM_GPCR_Srsx"/>
    <property type="match status" value="1"/>
</dbReference>
<evidence type="ECO:0000256" key="4">
    <source>
        <dbReference type="ARBA" id="ARBA00023136"/>
    </source>
</evidence>
<dbReference type="Pfam" id="PF10320">
    <property type="entry name" value="7TM_GPCR_Srsx"/>
    <property type="match status" value="1"/>
</dbReference>
<feature type="transmembrane region" description="Helical" evidence="5">
    <location>
        <begin position="180"/>
        <end position="206"/>
    </location>
</feature>
<feature type="transmembrane region" description="Helical" evidence="5">
    <location>
        <begin position="137"/>
        <end position="160"/>
    </location>
</feature>
<proteinExistence type="predicted"/>
<organism evidence="7 8">
    <name type="scientific">Globodera rostochiensis</name>
    <name type="common">Golden nematode worm</name>
    <name type="synonym">Heterodera rostochiensis</name>
    <dbReference type="NCBI Taxonomy" id="31243"/>
    <lineage>
        <taxon>Eukaryota</taxon>
        <taxon>Metazoa</taxon>
        <taxon>Ecdysozoa</taxon>
        <taxon>Nematoda</taxon>
        <taxon>Chromadorea</taxon>
        <taxon>Rhabditida</taxon>
        <taxon>Tylenchina</taxon>
        <taxon>Tylenchomorpha</taxon>
        <taxon>Tylenchoidea</taxon>
        <taxon>Heteroderidae</taxon>
        <taxon>Heteroderinae</taxon>
        <taxon>Globodera</taxon>
    </lineage>
</organism>
<evidence type="ECO:0000256" key="2">
    <source>
        <dbReference type="ARBA" id="ARBA00022692"/>
    </source>
</evidence>
<dbReference type="Proteomes" id="UP000887572">
    <property type="component" value="Unplaced"/>
</dbReference>
<dbReference type="Gene3D" id="1.20.1070.10">
    <property type="entry name" value="Rhodopsin 7-helix transmembrane proteins"/>
    <property type="match status" value="1"/>
</dbReference>
<keyword evidence="4 5" id="KW-0472">Membrane</keyword>
<dbReference type="InterPro" id="IPR047130">
    <property type="entry name" value="7TM_GPCR_Srsx_nematod"/>
</dbReference>
<dbReference type="AlphaFoldDB" id="A0A914HG73"/>
<comment type="subcellular location">
    <subcellularLocation>
        <location evidence="1">Membrane</location>
    </subcellularLocation>
</comment>
<keyword evidence="2 5" id="KW-0812">Transmembrane</keyword>
<keyword evidence="7" id="KW-1185">Reference proteome</keyword>
<dbReference type="WBParaSite" id="Gr19_v10_g1708.t1">
    <property type="protein sequence ID" value="Gr19_v10_g1708.t1"/>
    <property type="gene ID" value="Gr19_v10_g1708"/>
</dbReference>
<dbReference type="GO" id="GO:0004930">
    <property type="term" value="F:G protein-coupled receptor activity"/>
    <property type="evidence" value="ECO:0007669"/>
    <property type="project" value="InterPro"/>
</dbReference>
<reference evidence="8" key="1">
    <citation type="submission" date="2022-11" db="UniProtKB">
        <authorList>
            <consortium name="WormBaseParasite"/>
        </authorList>
    </citation>
    <scope>IDENTIFICATION</scope>
</reference>
<feature type="transmembrane region" description="Helical" evidence="5">
    <location>
        <begin position="86"/>
        <end position="107"/>
    </location>
</feature>
<dbReference type="CDD" id="cd00637">
    <property type="entry name" value="7tm_classA_rhodopsin-like"/>
    <property type="match status" value="1"/>
</dbReference>
<evidence type="ECO:0000256" key="5">
    <source>
        <dbReference type="SAM" id="Phobius"/>
    </source>
</evidence>
<evidence type="ECO:0000256" key="1">
    <source>
        <dbReference type="ARBA" id="ARBA00004370"/>
    </source>
</evidence>
<evidence type="ECO:0000313" key="7">
    <source>
        <dbReference type="Proteomes" id="UP000887572"/>
    </source>
</evidence>
<feature type="transmembrane region" description="Helical" evidence="5">
    <location>
        <begin position="227"/>
        <end position="253"/>
    </location>
</feature>
<dbReference type="InterPro" id="IPR000276">
    <property type="entry name" value="GPCR_Rhodpsn"/>
</dbReference>
<feature type="transmembrane region" description="Helical" evidence="5">
    <location>
        <begin position="265"/>
        <end position="289"/>
    </location>
</feature>
<dbReference type="SUPFAM" id="SSF81321">
    <property type="entry name" value="Family A G protein-coupled receptor-like"/>
    <property type="match status" value="1"/>
</dbReference>
<dbReference type="PROSITE" id="PS50262">
    <property type="entry name" value="G_PROTEIN_RECEP_F1_2"/>
    <property type="match status" value="1"/>
</dbReference>
<dbReference type="PANTHER" id="PTHR23360">
    <property type="entry name" value="G-PROTEIN COUPLED RECEPTORS FAMILY 1 PROFILE DOMAIN-CONTAINING PROTEIN-RELATED"/>
    <property type="match status" value="1"/>
</dbReference>
<protein>
    <submittedName>
        <fullName evidence="8">G-protein coupled receptors family 1 profile domain-containing protein</fullName>
    </submittedName>
</protein>
<feature type="transmembrane region" description="Helical" evidence="5">
    <location>
        <begin position="16"/>
        <end position="44"/>
    </location>
</feature>
<feature type="domain" description="G-protein coupled receptors family 1 profile" evidence="6">
    <location>
        <begin position="37"/>
        <end position="287"/>
    </location>
</feature>
<evidence type="ECO:0000313" key="8">
    <source>
        <dbReference type="WBParaSite" id="Gr19_v10_g1708.t1"/>
    </source>
</evidence>
<evidence type="ECO:0000259" key="6">
    <source>
        <dbReference type="PROSITE" id="PS50262"/>
    </source>
</evidence>
<dbReference type="InterPro" id="IPR017452">
    <property type="entry name" value="GPCR_Rhodpsn_7TM"/>
</dbReference>
<dbReference type="GO" id="GO:0016020">
    <property type="term" value="C:membrane"/>
    <property type="evidence" value="ECO:0007669"/>
    <property type="project" value="UniProtKB-SubCell"/>
</dbReference>
<name>A0A914HG73_GLORO</name>
<feature type="transmembrane region" description="Helical" evidence="5">
    <location>
        <begin position="56"/>
        <end position="80"/>
    </location>
</feature>
<sequence length="341" mass="38654">MNNNLSTNEFGESDQIYAYTIWVTSIQQFLSIFGIAFNSALVYITIKHKSLHRSYGFLLAICSLCDALLESATPLATILVFLRRRISLLTCFYTQFIAGIGAINSYLNLFFISLDRLGSLAFPLTYRYLTKNSCGKFVLICNVISLSIVFYNIYLAYTVVLQHPEIMVYCEPGDIFQGEALTISGFFMMAFTMATIVIYIIIWIMLKVLKSNGSSNSASQVEITRRIFKSLAVIMTVIFLFWFMCGLIITMLVPRLFGTDPPLQFLITRIIAQLITVAGAINAPVLYFCSSEYREIMKREFRWIKLPCSAFQQPINNSKNVAVVATKTIRLHKTNACLIKE</sequence>
<dbReference type="InterPro" id="IPR019424">
    <property type="entry name" value="7TM_GPCR_Srsx"/>
</dbReference>
<accession>A0A914HG73</accession>
<keyword evidence="3 5" id="KW-1133">Transmembrane helix</keyword>